<accession>W4GYD8</accession>
<organism evidence="2">
    <name type="scientific">Aphanomyces astaci</name>
    <name type="common">Crayfish plague agent</name>
    <dbReference type="NCBI Taxonomy" id="112090"/>
    <lineage>
        <taxon>Eukaryota</taxon>
        <taxon>Sar</taxon>
        <taxon>Stramenopiles</taxon>
        <taxon>Oomycota</taxon>
        <taxon>Saprolegniomycetes</taxon>
        <taxon>Saprolegniales</taxon>
        <taxon>Verrucalvaceae</taxon>
        <taxon>Aphanomyces</taxon>
    </lineage>
</organism>
<dbReference type="OrthoDB" id="63972at2759"/>
<dbReference type="EMBL" id="KI913119">
    <property type="protein sequence ID" value="ETV84672.1"/>
    <property type="molecule type" value="Genomic_DNA"/>
</dbReference>
<proteinExistence type="predicted"/>
<dbReference type="SMART" id="SM00456">
    <property type="entry name" value="WW"/>
    <property type="match status" value="4"/>
</dbReference>
<name>W4GYD8_APHAT</name>
<dbReference type="VEuPathDB" id="FungiDB:H257_03810"/>
<dbReference type="GeneID" id="20805806"/>
<dbReference type="PANTHER" id="PTHR47852">
    <property type="entry name" value="OS06G0298400 PROTEIN"/>
    <property type="match status" value="1"/>
</dbReference>
<feature type="domain" description="WW" evidence="1">
    <location>
        <begin position="331"/>
        <end position="350"/>
    </location>
</feature>
<gene>
    <name evidence="2" type="ORF">H257_03810</name>
</gene>
<protein>
    <recommendedName>
        <fullName evidence="1">WW domain-containing protein</fullName>
    </recommendedName>
</protein>
<dbReference type="PANTHER" id="PTHR47852:SF2">
    <property type="entry name" value="WW DOMAIN-CONTAINING PROTEIN"/>
    <property type="match status" value="1"/>
</dbReference>
<dbReference type="RefSeq" id="XP_009826364.1">
    <property type="nucleotide sequence ID" value="XM_009828062.1"/>
</dbReference>
<dbReference type="CDD" id="cd19757">
    <property type="entry name" value="Bbox1"/>
    <property type="match status" value="1"/>
</dbReference>
<dbReference type="PROSITE" id="PS50096">
    <property type="entry name" value="IQ"/>
    <property type="match status" value="2"/>
</dbReference>
<dbReference type="PROSITE" id="PS50020">
    <property type="entry name" value="WW_DOMAIN_2"/>
    <property type="match status" value="1"/>
</dbReference>
<dbReference type="AlphaFoldDB" id="W4GYD8"/>
<evidence type="ECO:0000259" key="1">
    <source>
        <dbReference type="PROSITE" id="PS50020"/>
    </source>
</evidence>
<evidence type="ECO:0000313" key="2">
    <source>
        <dbReference type="EMBL" id="ETV84672.1"/>
    </source>
</evidence>
<dbReference type="Gene3D" id="2.20.70.10">
    <property type="match status" value="4"/>
</dbReference>
<dbReference type="InterPro" id="IPR001202">
    <property type="entry name" value="WW_dom"/>
</dbReference>
<sequence>MQTESSQCAYAGWPECFGNPLERASHADHSKRLLLKPPLLPPTMQDHSHVKRILQIRPPLAPQSQAYLATPPACAFSIHCKRTLATRKCYHCAKFDVQRTGYYCDECFVARHPPLRLTHSWTFLKDERDSKADWIKHLTQLKLEQDFHELRGMLDQTSSFLDTAAKAGASHHPTETKVKKAIEDISTIDSGIRTLMGRVKKSLKCKHLTRADAVRKIQDMWKVRKARKHFKALLRSIYKRMEDPVTGKVYYFNTLTEMAQWDKPLGLGSDDYAANKTKKKAIMTRVWTQSDAAEFIQRAYRRRQATATVRQLIHKLYRKVKDPASVYYCVGMYYYYNKQTGEVSWTKPKLLGQHGDIAVESTAKHHARATVKADPPNEIDAAQRIQRMFRCGMARRQMHGMISHVYVKIWDDTRAQFYFYNTSTKTVSWAKPKWVDEDDLMSPRTHQAFLLQEKVDAIRNGPPDAAVQYLQRLIRRRQARRRLQVMLAEVYEMVLDEATGEYFYHNKKTGNVTWTKPPLI</sequence>
<reference evidence="2" key="1">
    <citation type="submission" date="2013-12" db="EMBL/GenBank/DDBJ databases">
        <title>The Genome Sequence of Aphanomyces astaci APO3.</title>
        <authorList>
            <consortium name="The Broad Institute Genomics Platform"/>
            <person name="Russ C."/>
            <person name="Tyler B."/>
            <person name="van West P."/>
            <person name="Dieguez-Uribeondo J."/>
            <person name="Young S.K."/>
            <person name="Zeng Q."/>
            <person name="Gargeya S."/>
            <person name="Fitzgerald M."/>
            <person name="Abouelleil A."/>
            <person name="Alvarado L."/>
            <person name="Chapman S.B."/>
            <person name="Gainer-Dewar J."/>
            <person name="Goldberg J."/>
            <person name="Griggs A."/>
            <person name="Gujja S."/>
            <person name="Hansen M."/>
            <person name="Howarth C."/>
            <person name="Imamovic A."/>
            <person name="Ireland A."/>
            <person name="Larimer J."/>
            <person name="McCowan C."/>
            <person name="Murphy C."/>
            <person name="Pearson M."/>
            <person name="Poon T.W."/>
            <person name="Priest M."/>
            <person name="Roberts A."/>
            <person name="Saif S."/>
            <person name="Shea T."/>
            <person name="Sykes S."/>
            <person name="Wortman J."/>
            <person name="Nusbaum C."/>
            <person name="Birren B."/>
        </authorList>
    </citation>
    <scope>NUCLEOTIDE SEQUENCE [LARGE SCALE GENOMIC DNA]</scope>
    <source>
        <strain evidence="2">APO3</strain>
    </source>
</reference>